<dbReference type="PANTHER" id="PTHR30477:SF0">
    <property type="entry name" value="METAL TRANSPORT SYSTEM MEMBRANE PROTEIN TM_0125-RELATED"/>
    <property type="match status" value="1"/>
</dbReference>
<dbReference type="AlphaFoldDB" id="A0A1G2E160"/>
<dbReference type="Pfam" id="PF00950">
    <property type="entry name" value="ABC-3"/>
    <property type="match status" value="1"/>
</dbReference>
<comment type="caution">
    <text evidence="8">The sequence shown here is derived from an EMBL/GenBank/DDBJ whole genome shotgun (WGS) entry which is preliminary data.</text>
</comment>
<feature type="transmembrane region" description="Helical" evidence="7">
    <location>
        <begin position="47"/>
        <end position="80"/>
    </location>
</feature>
<dbReference type="InterPro" id="IPR037294">
    <property type="entry name" value="ABC_BtuC-like"/>
</dbReference>
<comment type="subcellular location">
    <subcellularLocation>
        <location evidence="6">Cell membrane</location>
        <topology evidence="6">Multi-pass membrane protein</topology>
    </subcellularLocation>
    <subcellularLocation>
        <location evidence="1">Membrane</location>
        <topology evidence="1">Multi-pass membrane protein</topology>
    </subcellularLocation>
</comment>
<keyword evidence="3 6" id="KW-0812">Transmembrane</keyword>
<feature type="transmembrane region" description="Helical" evidence="7">
    <location>
        <begin position="248"/>
        <end position="268"/>
    </location>
</feature>
<sequence>MTLLNFLEYGFIQRAYIAGSFIAVLCAMLGLFLVLRKLSLIGDGLSHASFGAIALGLFFGIYPFYIAIPIVLLSSLLIVWISEKAKIYGDAAIGIVSSVGIAGGVILASVSNGFNVDLFSYLFGNILSISRSEVFFSIALSVLVLLAIWFFYQDLFSVTFDETFAKATGIKTNLVNIILTSLTAITVVLAIKVVGIMLVSALLILPAVSALQISKGFKGALFVSVLFAVISVLIGITASFFLDIPAGATIVIVNFLIFSLSFLGKIILR</sequence>
<dbReference type="InterPro" id="IPR001626">
    <property type="entry name" value="ABC_TroCD"/>
</dbReference>
<keyword evidence="4 7" id="KW-1133">Transmembrane helix</keyword>
<keyword evidence="6" id="KW-0813">Transport</keyword>
<keyword evidence="5 7" id="KW-0472">Membrane</keyword>
<feature type="transmembrane region" description="Helical" evidence="7">
    <location>
        <begin position="220"/>
        <end position="242"/>
    </location>
</feature>
<dbReference type="CDD" id="cd06550">
    <property type="entry name" value="TM_ABC_iron-siderophores_like"/>
    <property type="match status" value="1"/>
</dbReference>
<evidence type="ECO:0000256" key="6">
    <source>
        <dbReference type="RuleBase" id="RU003943"/>
    </source>
</evidence>
<proteinExistence type="inferred from homology"/>
<comment type="similarity">
    <text evidence="2 6">Belongs to the ABC-3 integral membrane protein family.</text>
</comment>
<evidence type="ECO:0000256" key="1">
    <source>
        <dbReference type="ARBA" id="ARBA00004141"/>
    </source>
</evidence>
<evidence type="ECO:0000313" key="8">
    <source>
        <dbReference type="EMBL" id="OGZ19422.1"/>
    </source>
</evidence>
<feature type="transmembrane region" description="Helical" evidence="7">
    <location>
        <begin position="177"/>
        <end position="208"/>
    </location>
</feature>
<evidence type="ECO:0000313" key="9">
    <source>
        <dbReference type="Proteomes" id="UP000177360"/>
    </source>
</evidence>
<dbReference type="GO" id="GO:0043190">
    <property type="term" value="C:ATP-binding cassette (ABC) transporter complex"/>
    <property type="evidence" value="ECO:0007669"/>
    <property type="project" value="InterPro"/>
</dbReference>
<reference evidence="8 9" key="1">
    <citation type="journal article" date="2016" name="Nat. Commun.">
        <title>Thousands of microbial genomes shed light on interconnected biogeochemical processes in an aquifer system.</title>
        <authorList>
            <person name="Anantharaman K."/>
            <person name="Brown C.T."/>
            <person name="Hug L.A."/>
            <person name="Sharon I."/>
            <person name="Castelle C.J."/>
            <person name="Probst A.J."/>
            <person name="Thomas B.C."/>
            <person name="Singh A."/>
            <person name="Wilkins M.J."/>
            <person name="Karaoz U."/>
            <person name="Brodie E.L."/>
            <person name="Williams K.H."/>
            <person name="Hubbard S.S."/>
            <person name="Banfield J.F."/>
        </authorList>
    </citation>
    <scope>NUCLEOTIDE SEQUENCE [LARGE SCALE GENOMIC DNA]</scope>
</reference>
<feature type="transmembrane region" description="Helical" evidence="7">
    <location>
        <begin position="92"/>
        <end position="114"/>
    </location>
</feature>
<dbReference type="EMBL" id="MHLZ01000033">
    <property type="protein sequence ID" value="OGZ19422.1"/>
    <property type="molecule type" value="Genomic_DNA"/>
</dbReference>
<evidence type="ECO:0000256" key="3">
    <source>
        <dbReference type="ARBA" id="ARBA00022692"/>
    </source>
</evidence>
<name>A0A1G2E160_9BACT</name>
<evidence type="ECO:0000256" key="2">
    <source>
        <dbReference type="ARBA" id="ARBA00008034"/>
    </source>
</evidence>
<dbReference type="SUPFAM" id="SSF81345">
    <property type="entry name" value="ABC transporter involved in vitamin B12 uptake, BtuC"/>
    <property type="match status" value="1"/>
</dbReference>
<evidence type="ECO:0000256" key="7">
    <source>
        <dbReference type="SAM" id="Phobius"/>
    </source>
</evidence>
<dbReference type="GO" id="GO:0055085">
    <property type="term" value="P:transmembrane transport"/>
    <property type="evidence" value="ECO:0007669"/>
    <property type="project" value="InterPro"/>
</dbReference>
<dbReference type="PANTHER" id="PTHR30477">
    <property type="entry name" value="ABC-TRANSPORTER METAL-BINDING PROTEIN"/>
    <property type="match status" value="1"/>
</dbReference>
<evidence type="ECO:0000256" key="5">
    <source>
        <dbReference type="ARBA" id="ARBA00023136"/>
    </source>
</evidence>
<organism evidence="8 9">
    <name type="scientific">Candidatus Nealsonbacteria bacterium RIFCSPHIGHO2_01_FULL_38_55</name>
    <dbReference type="NCBI Taxonomy" id="1801664"/>
    <lineage>
        <taxon>Bacteria</taxon>
        <taxon>Candidatus Nealsoniibacteriota</taxon>
    </lineage>
</organism>
<protein>
    <submittedName>
        <fullName evidence="8">ABC transporter</fullName>
    </submittedName>
</protein>
<gene>
    <name evidence="8" type="ORF">A2626_02370</name>
</gene>
<accession>A0A1G2E160</accession>
<evidence type="ECO:0000256" key="4">
    <source>
        <dbReference type="ARBA" id="ARBA00022989"/>
    </source>
</evidence>
<dbReference type="GO" id="GO:0010043">
    <property type="term" value="P:response to zinc ion"/>
    <property type="evidence" value="ECO:0007669"/>
    <property type="project" value="TreeGrafter"/>
</dbReference>
<feature type="transmembrane region" description="Helical" evidence="7">
    <location>
        <begin position="15"/>
        <end position="35"/>
    </location>
</feature>
<feature type="transmembrane region" description="Helical" evidence="7">
    <location>
        <begin position="134"/>
        <end position="152"/>
    </location>
</feature>
<dbReference type="Gene3D" id="1.10.3470.10">
    <property type="entry name" value="ABC transporter involved in vitamin B12 uptake, BtuC"/>
    <property type="match status" value="1"/>
</dbReference>
<dbReference type="Proteomes" id="UP000177360">
    <property type="component" value="Unassembled WGS sequence"/>
</dbReference>